<evidence type="ECO:0000313" key="7">
    <source>
        <dbReference type="EMBL" id="KAF9787827.1"/>
    </source>
</evidence>
<dbReference type="GO" id="GO:0005739">
    <property type="term" value="C:mitochondrion"/>
    <property type="evidence" value="ECO:0007669"/>
    <property type="project" value="TreeGrafter"/>
</dbReference>
<keyword evidence="4 6" id="KW-1133">Transmembrane helix</keyword>
<organism evidence="7 8">
    <name type="scientific">Thelephora terrestris</name>
    <dbReference type="NCBI Taxonomy" id="56493"/>
    <lineage>
        <taxon>Eukaryota</taxon>
        <taxon>Fungi</taxon>
        <taxon>Dikarya</taxon>
        <taxon>Basidiomycota</taxon>
        <taxon>Agaricomycotina</taxon>
        <taxon>Agaricomycetes</taxon>
        <taxon>Thelephorales</taxon>
        <taxon>Thelephoraceae</taxon>
        <taxon>Thelephora</taxon>
    </lineage>
</organism>
<reference evidence="7" key="1">
    <citation type="journal article" date="2020" name="Nat. Commun.">
        <title>Large-scale genome sequencing of mycorrhizal fungi provides insights into the early evolution of symbiotic traits.</title>
        <authorList>
            <person name="Miyauchi S."/>
            <person name="Kiss E."/>
            <person name="Kuo A."/>
            <person name="Drula E."/>
            <person name="Kohler A."/>
            <person name="Sanchez-Garcia M."/>
            <person name="Morin E."/>
            <person name="Andreopoulos B."/>
            <person name="Barry K.W."/>
            <person name="Bonito G."/>
            <person name="Buee M."/>
            <person name="Carver A."/>
            <person name="Chen C."/>
            <person name="Cichocki N."/>
            <person name="Clum A."/>
            <person name="Culley D."/>
            <person name="Crous P.W."/>
            <person name="Fauchery L."/>
            <person name="Girlanda M."/>
            <person name="Hayes R.D."/>
            <person name="Keri Z."/>
            <person name="LaButti K."/>
            <person name="Lipzen A."/>
            <person name="Lombard V."/>
            <person name="Magnuson J."/>
            <person name="Maillard F."/>
            <person name="Murat C."/>
            <person name="Nolan M."/>
            <person name="Ohm R.A."/>
            <person name="Pangilinan J."/>
            <person name="Pereira M.F."/>
            <person name="Perotto S."/>
            <person name="Peter M."/>
            <person name="Pfister S."/>
            <person name="Riley R."/>
            <person name="Sitrit Y."/>
            <person name="Stielow J.B."/>
            <person name="Szollosi G."/>
            <person name="Zifcakova L."/>
            <person name="Stursova M."/>
            <person name="Spatafora J.W."/>
            <person name="Tedersoo L."/>
            <person name="Vaario L.M."/>
            <person name="Yamada A."/>
            <person name="Yan M."/>
            <person name="Wang P."/>
            <person name="Xu J."/>
            <person name="Bruns T."/>
            <person name="Baldrian P."/>
            <person name="Vilgalys R."/>
            <person name="Dunand C."/>
            <person name="Henrissat B."/>
            <person name="Grigoriev I.V."/>
            <person name="Hibbett D."/>
            <person name="Nagy L.G."/>
            <person name="Martin F.M."/>
        </authorList>
    </citation>
    <scope>NUCLEOTIDE SEQUENCE</scope>
    <source>
        <strain evidence="7">UH-Tt-Lm1</strain>
    </source>
</reference>
<reference evidence="7" key="2">
    <citation type="submission" date="2020-11" db="EMBL/GenBank/DDBJ databases">
        <authorList>
            <consortium name="DOE Joint Genome Institute"/>
            <person name="Kuo A."/>
            <person name="Miyauchi S."/>
            <person name="Kiss E."/>
            <person name="Drula E."/>
            <person name="Kohler A."/>
            <person name="Sanchez-Garcia M."/>
            <person name="Andreopoulos B."/>
            <person name="Barry K.W."/>
            <person name="Bonito G."/>
            <person name="Buee M."/>
            <person name="Carver A."/>
            <person name="Chen C."/>
            <person name="Cichocki N."/>
            <person name="Clum A."/>
            <person name="Culley D."/>
            <person name="Crous P.W."/>
            <person name="Fauchery L."/>
            <person name="Girlanda M."/>
            <person name="Hayes R."/>
            <person name="Keri Z."/>
            <person name="Labutti K."/>
            <person name="Lipzen A."/>
            <person name="Lombard V."/>
            <person name="Magnuson J."/>
            <person name="Maillard F."/>
            <person name="Morin E."/>
            <person name="Murat C."/>
            <person name="Nolan M."/>
            <person name="Ohm R."/>
            <person name="Pangilinan J."/>
            <person name="Pereira M."/>
            <person name="Perotto S."/>
            <person name="Peter M."/>
            <person name="Riley R."/>
            <person name="Sitrit Y."/>
            <person name="Stielow B."/>
            <person name="Szollosi G."/>
            <person name="Zifcakova L."/>
            <person name="Stursova M."/>
            <person name="Spatafora J.W."/>
            <person name="Tedersoo L."/>
            <person name="Vaario L.-M."/>
            <person name="Yamada A."/>
            <person name="Yan M."/>
            <person name="Wang P."/>
            <person name="Xu J."/>
            <person name="Bruns T."/>
            <person name="Baldrian P."/>
            <person name="Vilgalys R."/>
            <person name="Henrissat B."/>
            <person name="Grigoriev I.V."/>
            <person name="Hibbett D."/>
            <person name="Nagy L.G."/>
            <person name="Martin F.M."/>
        </authorList>
    </citation>
    <scope>NUCLEOTIDE SEQUENCE</scope>
    <source>
        <strain evidence="7">UH-Tt-Lm1</strain>
    </source>
</reference>
<dbReference type="OrthoDB" id="430207at2759"/>
<dbReference type="PANTHER" id="PTHR11266:SF17">
    <property type="entry name" value="PROTEIN MPV17"/>
    <property type="match status" value="1"/>
</dbReference>
<protein>
    <submittedName>
        <fullName evidence="7">Uncharacterized protein</fullName>
    </submittedName>
</protein>
<evidence type="ECO:0000313" key="8">
    <source>
        <dbReference type="Proteomes" id="UP000736335"/>
    </source>
</evidence>
<gene>
    <name evidence="7" type="ORF">BJ322DRAFT_1045457</name>
</gene>
<feature type="transmembrane region" description="Helical" evidence="6">
    <location>
        <begin position="143"/>
        <end position="165"/>
    </location>
</feature>
<keyword evidence="5 6" id="KW-0472">Membrane</keyword>
<evidence type="ECO:0000256" key="6">
    <source>
        <dbReference type="RuleBase" id="RU363053"/>
    </source>
</evidence>
<evidence type="ECO:0000256" key="2">
    <source>
        <dbReference type="ARBA" id="ARBA00006824"/>
    </source>
</evidence>
<keyword evidence="3 6" id="KW-0812">Transmembrane</keyword>
<evidence type="ECO:0000256" key="5">
    <source>
        <dbReference type="ARBA" id="ARBA00023136"/>
    </source>
</evidence>
<sequence length="194" mass="21723">MASLLRAYNAALIRRPMLAQCATGGVLFGFGDVIAQQLVEGRGKDHDFTRTVRLGFYGGFMFAPVVTKWYQFLNGLRFSTPNKALIYRVYLDQAFFSPAAVAFFFGSMSMLEGKGVDEATNRISHAFVPTLIRNWAVYVPVQVINFSIVPSHLRFVFVSVVSLFWNTYLSSVNAREQLGPPHDLERGVEKPTEA</sequence>
<comment type="similarity">
    <text evidence="2 6">Belongs to the peroxisomal membrane protein PXMP2/4 family.</text>
</comment>
<dbReference type="InterPro" id="IPR007248">
    <property type="entry name" value="Mpv17_PMP22"/>
</dbReference>
<evidence type="ECO:0000256" key="1">
    <source>
        <dbReference type="ARBA" id="ARBA00004141"/>
    </source>
</evidence>
<dbReference type="Proteomes" id="UP000736335">
    <property type="component" value="Unassembled WGS sequence"/>
</dbReference>
<accession>A0A9P6HIY6</accession>
<evidence type="ECO:0000256" key="3">
    <source>
        <dbReference type="ARBA" id="ARBA00022692"/>
    </source>
</evidence>
<comment type="subcellular location">
    <subcellularLocation>
        <location evidence="1">Membrane</location>
        <topology evidence="1">Multi-pass membrane protein</topology>
    </subcellularLocation>
</comment>
<comment type="caution">
    <text evidence="7">The sequence shown here is derived from an EMBL/GenBank/DDBJ whole genome shotgun (WGS) entry which is preliminary data.</text>
</comment>
<dbReference type="EMBL" id="WIUZ02000004">
    <property type="protein sequence ID" value="KAF9787827.1"/>
    <property type="molecule type" value="Genomic_DNA"/>
</dbReference>
<feature type="transmembrane region" description="Helical" evidence="6">
    <location>
        <begin position="85"/>
        <end position="105"/>
    </location>
</feature>
<keyword evidence="8" id="KW-1185">Reference proteome</keyword>
<dbReference type="PANTHER" id="PTHR11266">
    <property type="entry name" value="PEROXISOMAL MEMBRANE PROTEIN 2, PXMP2 MPV17"/>
    <property type="match status" value="1"/>
</dbReference>
<dbReference type="GO" id="GO:0016020">
    <property type="term" value="C:membrane"/>
    <property type="evidence" value="ECO:0007669"/>
    <property type="project" value="UniProtKB-SubCell"/>
</dbReference>
<dbReference type="Pfam" id="PF04117">
    <property type="entry name" value="Mpv17_PMP22"/>
    <property type="match status" value="1"/>
</dbReference>
<evidence type="ECO:0000256" key="4">
    <source>
        <dbReference type="ARBA" id="ARBA00022989"/>
    </source>
</evidence>
<name>A0A9P6HIY6_9AGAM</name>
<proteinExistence type="inferred from homology"/>
<dbReference type="AlphaFoldDB" id="A0A9P6HIY6"/>
<feature type="transmembrane region" description="Helical" evidence="6">
    <location>
        <begin position="54"/>
        <end position="73"/>
    </location>
</feature>